<dbReference type="SUPFAM" id="SSF46894">
    <property type="entry name" value="C-terminal effector domain of the bipartite response regulators"/>
    <property type="match status" value="1"/>
</dbReference>
<dbReference type="InterPro" id="IPR000792">
    <property type="entry name" value="Tscrpt_reg_LuxR_C"/>
</dbReference>
<dbReference type="GO" id="GO:0003677">
    <property type="term" value="F:DNA binding"/>
    <property type="evidence" value="ECO:0007669"/>
    <property type="project" value="UniProtKB-KW"/>
</dbReference>
<dbReference type="PROSITE" id="PS50043">
    <property type="entry name" value="HTH_LUXR_2"/>
    <property type="match status" value="1"/>
</dbReference>
<reference evidence="5 6" key="1">
    <citation type="submission" date="2023-07" db="EMBL/GenBank/DDBJ databases">
        <title>Sorghum-associated microbial communities from plants grown in Nebraska, USA.</title>
        <authorList>
            <person name="Schachtman D."/>
        </authorList>
    </citation>
    <scope>NUCLEOTIDE SEQUENCE [LARGE SCALE GENOMIC DNA]</scope>
    <source>
        <strain evidence="5 6">DS1307</strain>
    </source>
</reference>
<evidence type="ECO:0000256" key="1">
    <source>
        <dbReference type="ARBA" id="ARBA00023015"/>
    </source>
</evidence>
<keyword evidence="2 5" id="KW-0238">DNA-binding</keyword>
<dbReference type="Pfam" id="PF00196">
    <property type="entry name" value="GerE"/>
    <property type="match status" value="1"/>
</dbReference>
<protein>
    <submittedName>
        <fullName evidence="5">DNA-binding CsgD family transcriptional regulator</fullName>
    </submittedName>
</protein>
<keyword evidence="6" id="KW-1185">Reference proteome</keyword>
<evidence type="ECO:0000256" key="3">
    <source>
        <dbReference type="ARBA" id="ARBA00023163"/>
    </source>
</evidence>
<name>A0ABT9PNB9_9HYPH</name>
<feature type="domain" description="HTH luxR-type" evidence="4">
    <location>
        <begin position="680"/>
        <end position="745"/>
    </location>
</feature>
<dbReference type="PROSITE" id="PS00622">
    <property type="entry name" value="HTH_LUXR_1"/>
    <property type="match status" value="1"/>
</dbReference>
<keyword evidence="1" id="KW-0805">Transcription regulation</keyword>
<gene>
    <name evidence="5" type="ORF">J2T09_000456</name>
</gene>
<sequence length="747" mass="83596">MLAEKLGNRICSIHQPRMDDIRGGILIWDVPVTARSARLPAQALDSTSHIIIACRPEQRISGLARRIMHDGAATFSGRDLSFGLEELTDLPATQRLRLMEGYAGWPGFLTIAAEPDDETCTAYLRETFLASLSPAQTAELSLWLDNPTPEAAGDWRDFLPPALTGAPERHADLMRLLRIAVQDRLSTLVAGGAVIDIASALERAGRPLAAMDLLLDHGHEEHAAQILERAHGRELIYRSSVETFQTIIMRFSQPIMATNETVLFAVARSLLKQGELSRVRHLVSRHMGHDYLDPLKVLNRNSRFSFAARTFRLNLMISEDLTPSDAMITRLGEFMADYPLGDYGKWSGYYNAILEFEVRRRNFREAEAAAARALVYLRKRGGQPLLEFFIHLHQTVLRLMSGDALLARRAAQEARDRLEAVPHQAEQEFRMLRLVEACLAYESGRPRELLDFVQSDFEAFAAAEIWPSLMQFALHYASQVLGDHFAMTIRPGFLDGLWIHLSEGLQFHAMMEIRTAIAYQNANRWADASATLTAIRMPIGRNWVDSATDELTRLSRRDEIAHAMAWLRDAVHIATPRAYLPHQIGALIANPKVTNREKVALQLWQAYVSHQRRDNATARAQLLSALETATRLGCNGVLSEERLFLSPLLNDQRIRAFIETSSDVRMALSIFASSVNSPQAKALHGGLSQREAQLLQLIAAGMPNKKIAHTLSIAEVTVKFHVGNLFRKLGCSRRAEAIRAAKALGWI</sequence>
<dbReference type="Proteomes" id="UP001241472">
    <property type="component" value="Unassembled WGS sequence"/>
</dbReference>
<dbReference type="SMART" id="SM00421">
    <property type="entry name" value="HTH_LUXR"/>
    <property type="match status" value="1"/>
</dbReference>
<dbReference type="PRINTS" id="PR00038">
    <property type="entry name" value="HTHLUXR"/>
</dbReference>
<dbReference type="PANTHER" id="PTHR44688">
    <property type="entry name" value="DNA-BINDING TRANSCRIPTIONAL ACTIVATOR DEVR_DOSR"/>
    <property type="match status" value="1"/>
</dbReference>
<keyword evidence="3" id="KW-0804">Transcription</keyword>
<dbReference type="Gene3D" id="1.10.10.10">
    <property type="entry name" value="Winged helix-like DNA-binding domain superfamily/Winged helix DNA-binding domain"/>
    <property type="match status" value="1"/>
</dbReference>
<dbReference type="InterPro" id="IPR016032">
    <property type="entry name" value="Sig_transdc_resp-reg_C-effctor"/>
</dbReference>
<dbReference type="EMBL" id="JAUSRF010000001">
    <property type="protein sequence ID" value="MDP9835715.1"/>
    <property type="molecule type" value="Genomic_DNA"/>
</dbReference>
<evidence type="ECO:0000259" key="4">
    <source>
        <dbReference type="PROSITE" id="PS50043"/>
    </source>
</evidence>
<dbReference type="InterPro" id="IPR036388">
    <property type="entry name" value="WH-like_DNA-bd_sf"/>
</dbReference>
<evidence type="ECO:0000313" key="6">
    <source>
        <dbReference type="Proteomes" id="UP001241472"/>
    </source>
</evidence>
<organism evidence="5 6">
    <name type="scientific">Neorhizobium huautlense</name>
    <dbReference type="NCBI Taxonomy" id="67774"/>
    <lineage>
        <taxon>Bacteria</taxon>
        <taxon>Pseudomonadati</taxon>
        <taxon>Pseudomonadota</taxon>
        <taxon>Alphaproteobacteria</taxon>
        <taxon>Hyphomicrobiales</taxon>
        <taxon>Rhizobiaceae</taxon>
        <taxon>Rhizobium/Agrobacterium group</taxon>
        <taxon>Neorhizobium</taxon>
    </lineage>
</organism>
<proteinExistence type="predicted"/>
<accession>A0ABT9PNB9</accession>
<comment type="caution">
    <text evidence="5">The sequence shown here is derived from an EMBL/GenBank/DDBJ whole genome shotgun (WGS) entry which is preliminary data.</text>
</comment>
<dbReference type="PANTHER" id="PTHR44688:SF16">
    <property type="entry name" value="DNA-BINDING TRANSCRIPTIONAL ACTIVATOR DEVR_DOSR"/>
    <property type="match status" value="1"/>
</dbReference>
<evidence type="ECO:0000256" key="2">
    <source>
        <dbReference type="ARBA" id="ARBA00023125"/>
    </source>
</evidence>
<dbReference type="CDD" id="cd06170">
    <property type="entry name" value="LuxR_C_like"/>
    <property type="match status" value="1"/>
</dbReference>
<evidence type="ECO:0000313" key="5">
    <source>
        <dbReference type="EMBL" id="MDP9835715.1"/>
    </source>
</evidence>